<sequence>MSRSSDLAALARLLADDTRARFCLALLDGRAWTAGELAALAGVSASTASEHLGKLVGGGLLVERRQGRHRYVQLAGPRVAELLEGLVAHPEPVRERPVSLRMSRVSAALARGRTCYDHLAGRLGVAITDALAGRGLLDTSAGFALTGEGVDWLTGPLGVPPEDLRSSRRPLAKACLDWTERRSHLAGLAGARICDRLLANGWVKRVGTHRAVAVTPAGTEALRTLLALDVTRLQ</sequence>
<reference evidence="2 3" key="1">
    <citation type="submission" date="2016-07" db="EMBL/GenBank/DDBJ databases">
        <title>Draft genome sequence of Prauserella sp. YIM 121212, isolated from alkaline soil.</title>
        <authorList>
            <person name="Ruckert C."/>
            <person name="Albersmeier A."/>
            <person name="Jiang C.-L."/>
            <person name="Jiang Y."/>
            <person name="Kalinowski J."/>
            <person name="Schneider O."/>
            <person name="Winkler A."/>
            <person name="Zotchev S.B."/>
        </authorList>
    </citation>
    <scope>NUCLEOTIDE SEQUENCE [LARGE SCALE GENOMIC DNA]</scope>
    <source>
        <strain evidence="2 3">YIM 121212</strain>
    </source>
</reference>
<dbReference type="PROSITE" id="PS50987">
    <property type="entry name" value="HTH_ARSR_2"/>
    <property type="match status" value="1"/>
</dbReference>
<proteinExistence type="predicted"/>
<dbReference type="InterPro" id="IPR036390">
    <property type="entry name" value="WH_DNA-bd_sf"/>
</dbReference>
<dbReference type="EMBL" id="MASU01000017">
    <property type="protein sequence ID" value="PXY20213.1"/>
    <property type="molecule type" value="Genomic_DNA"/>
</dbReference>
<dbReference type="OrthoDB" id="3232131at2"/>
<dbReference type="Gene3D" id="1.10.10.10">
    <property type="entry name" value="Winged helix-like DNA-binding domain superfamily/Winged helix DNA-binding domain"/>
    <property type="match status" value="1"/>
</dbReference>
<feature type="domain" description="HTH arsR-type" evidence="1">
    <location>
        <begin position="1"/>
        <end position="94"/>
    </location>
</feature>
<dbReference type="Pfam" id="PF12840">
    <property type="entry name" value="HTH_20"/>
    <property type="match status" value="1"/>
</dbReference>
<dbReference type="InterPro" id="IPR001845">
    <property type="entry name" value="HTH_ArsR_DNA-bd_dom"/>
</dbReference>
<accession>A0A318LZV8</accession>
<dbReference type="GO" id="GO:0046686">
    <property type="term" value="P:response to cadmium ion"/>
    <property type="evidence" value="ECO:0007669"/>
    <property type="project" value="TreeGrafter"/>
</dbReference>
<evidence type="ECO:0000259" key="1">
    <source>
        <dbReference type="PROSITE" id="PS50987"/>
    </source>
</evidence>
<protein>
    <submittedName>
        <fullName evidence="2">Transcriptional regulator</fullName>
    </submittedName>
</protein>
<dbReference type="PANTHER" id="PTHR39168:SF1">
    <property type="entry name" value="TRANSCRIPTIONAL REGULATORY PROTEIN"/>
    <property type="match status" value="1"/>
</dbReference>
<dbReference type="InterPro" id="IPR036388">
    <property type="entry name" value="WH-like_DNA-bd_sf"/>
</dbReference>
<dbReference type="Proteomes" id="UP000247892">
    <property type="component" value="Unassembled WGS sequence"/>
</dbReference>
<gene>
    <name evidence="2" type="ORF">BA062_33735</name>
</gene>
<dbReference type="CDD" id="cd00090">
    <property type="entry name" value="HTH_ARSR"/>
    <property type="match status" value="1"/>
</dbReference>
<dbReference type="AlphaFoldDB" id="A0A318LZV8"/>
<organism evidence="2 3">
    <name type="scientific">Prauserella flavalba</name>
    <dbReference type="NCBI Taxonomy" id="1477506"/>
    <lineage>
        <taxon>Bacteria</taxon>
        <taxon>Bacillati</taxon>
        <taxon>Actinomycetota</taxon>
        <taxon>Actinomycetes</taxon>
        <taxon>Pseudonocardiales</taxon>
        <taxon>Pseudonocardiaceae</taxon>
        <taxon>Prauserella</taxon>
    </lineage>
</organism>
<dbReference type="GO" id="GO:0010288">
    <property type="term" value="P:response to lead ion"/>
    <property type="evidence" value="ECO:0007669"/>
    <property type="project" value="TreeGrafter"/>
</dbReference>
<dbReference type="SMART" id="SM00418">
    <property type="entry name" value="HTH_ARSR"/>
    <property type="match status" value="1"/>
</dbReference>
<evidence type="ECO:0000313" key="2">
    <source>
        <dbReference type="EMBL" id="PXY20213.1"/>
    </source>
</evidence>
<dbReference type="InterPro" id="IPR052543">
    <property type="entry name" value="HTH_Metal-responsive_Reg"/>
</dbReference>
<dbReference type="InterPro" id="IPR011991">
    <property type="entry name" value="ArsR-like_HTH"/>
</dbReference>
<dbReference type="RefSeq" id="WP_110343285.1">
    <property type="nucleotide sequence ID" value="NZ_JBHVKT010000077.1"/>
</dbReference>
<dbReference type="GO" id="GO:0032791">
    <property type="term" value="F:lead ion binding"/>
    <property type="evidence" value="ECO:0007669"/>
    <property type="project" value="TreeGrafter"/>
</dbReference>
<dbReference type="GO" id="GO:0097063">
    <property type="term" value="F:cadmium ion sensor activity"/>
    <property type="evidence" value="ECO:0007669"/>
    <property type="project" value="TreeGrafter"/>
</dbReference>
<comment type="caution">
    <text evidence="2">The sequence shown here is derived from an EMBL/GenBank/DDBJ whole genome shotgun (WGS) entry which is preliminary data.</text>
</comment>
<evidence type="ECO:0000313" key="3">
    <source>
        <dbReference type="Proteomes" id="UP000247892"/>
    </source>
</evidence>
<dbReference type="GO" id="GO:0003700">
    <property type="term" value="F:DNA-binding transcription factor activity"/>
    <property type="evidence" value="ECO:0007669"/>
    <property type="project" value="InterPro"/>
</dbReference>
<dbReference type="PANTHER" id="PTHR39168">
    <property type="entry name" value="TRANSCRIPTIONAL REGULATOR-RELATED"/>
    <property type="match status" value="1"/>
</dbReference>
<keyword evidence="3" id="KW-1185">Reference proteome</keyword>
<name>A0A318LZV8_9PSEU</name>
<dbReference type="PRINTS" id="PR00778">
    <property type="entry name" value="HTHARSR"/>
</dbReference>
<dbReference type="GO" id="GO:0003677">
    <property type="term" value="F:DNA binding"/>
    <property type="evidence" value="ECO:0007669"/>
    <property type="project" value="TreeGrafter"/>
</dbReference>
<dbReference type="SUPFAM" id="SSF46785">
    <property type="entry name" value="Winged helix' DNA-binding domain"/>
    <property type="match status" value="1"/>
</dbReference>